<name>U4KFY9_9VIBR</name>
<accession>U4KFY9</accession>
<sequence>MEFTQQDREALYQVWMSQKAKMRMTQMEITKRLGISQIEFSELLRGSAKLEPAFVEKFCAHLHVDAKAIIPSLKEISATEGHVVYLQSRITVDGEIKRTYVDGNQVIVEYAHTLND</sequence>
<dbReference type="PATRIC" id="fig|1260221.3.peg.3750"/>
<dbReference type="Proteomes" id="UP000016895">
    <property type="component" value="Chromosome 2"/>
</dbReference>
<dbReference type="RefSeq" id="WP_004404577.1">
    <property type="nucleotide sequence ID" value="NC_022543.1"/>
</dbReference>
<dbReference type="GeneID" id="97543180"/>
<keyword evidence="2" id="KW-1185">Reference proteome</keyword>
<dbReference type="Gene3D" id="1.10.260.40">
    <property type="entry name" value="lambda repressor-like DNA-binding domains"/>
    <property type="match status" value="1"/>
</dbReference>
<protein>
    <submittedName>
        <fullName evidence="1">Putative transcriptional regulator</fullName>
    </submittedName>
</protein>
<evidence type="ECO:0000313" key="1">
    <source>
        <dbReference type="EMBL" id="CCO59893.1"/>
    </source>
</evidence>
<dbReference type="SUPFAM" id="SSF47413">
    <property type="entry name" value="lambda repressor-like DNA-binding domains"/>
    <property type="match status" value="1"/>
</dbReference>
<reference evidence="1 2" key="1">
    <citation type="journal article" date="2013" name="ISME J.">
        <title>Comparative genomics of pathogenic lineages of Vibrio nigripulchritudo identifies virulence-associated traits.</title>
        <authorList>
            <person name="Goudenege D."/>
            <person name="Labreuche Y."/>
            <person name="Krin E."/>
            <person name="Ansquer D."/>
            <person name="Mangenot S."/>
            <person name="Calteau A."/>
            <person name="Medigue C."/>
            <person name="Mazel D."/>
            <person name="Polz M.F."/>
            <person name="Le Roux F."/>
        </authorList>
    </citation>
    <scope>NUCLEOTIDE SEQUENCE [LARGE SCALE GENOMIC DNA]</scope>
    <source>
        <strain evidence="2">SnF1</strain>
    </source>
</reference>
<organism evidence="1 2">
    <name type="scientific">Vibrio nigripulchritudo</name>
    <dbReference type="NCBI Taxonomy" id="28173"/>
    <lineage>
        <taxon>Bacteria</taxon>
        <taxon>Pseudomonadati</taxon>
        <taxon>Pseudomonadota</taxon>
        <taxon>Gammaproteobacteria</taxon>
        <taxon>Vibrionales</taxon>
        <taxon>Vibrionaceae</taxon>
        <taxon>Vibrio</taxon>
    </lineage>
</organism>
<proteinExistence type="predicted"/>
<dbReference type="eggNOG" id="ENOG5031UJJ">
    <property type="taxonomic scope" value="Bacteria"/>
</dbReference>
<dbReference type="GO" id="GO:0003677">
    <property type="term" value="F:DNA binding"/>
    <property type="evidence" value="ECO:0007669"/>
    <property type="project" value="InterPro"/>
</dbReference>
<dbReference type="AlphaFoldDB" id="U4KFY9"/>
<gene>
    <name evidence="1" type="ORF">VIBNI_B0054</name>
</gene>
<dbReference type="InterPro" id="IPR010982">
    <property type="entry name" value="Lambda_DNA-bd_dom_sf"/>
</dbReference>
<dbReference type="STRING" id="28173.VIBNI_B0054"/>
<dbReference type="EMBL" id="FO203527">
    <property type="protein sequence ID" value="CCO59893.1"/>
    <property type="molecule type" value="Genomic_DNA"/>
</dbReference>
<dbReference type="KEGG" id="vni:VIBNI_B0054"/>
<dbReference type="OrthoDB" id="5916950at2"/>
<evidence type="ECO:0000313" key="2">
    <source>
        <dbReference type="Proteomes" id="UP000016895"/>
    </source>
</evidence>